<organism evidence="7 8">
    <name type="scientific">candidate division WOR-1 bacterium RIFOXYB2_FULL_48_7</name>
    <dbReference type="NCBI Taxonomy" id="1802583"/>
    <lineage>
        <taxon>Bacteria</taxon>
        <taxon>Bacillati</taxon>
        <taxon>Saganbacteria</taxon>
    </lineage>
</organism>
<dbReference type="GO" id="GO:0009099">
    <property type="term" value="P:L-valine biosynthetic process"/>
    <property type="evidence" value="ECO:0007669"/>
    <property type="project" value="TreeGrafter"/>
</dbReference>
<dbReference type="AlphaFoldDB" id="A0A1F4TI10"/>
<dbReference type="InterPro" id="IPR012001">
    <property type="entry name" value="Thiamin_PyroP_enz_TPP-bd_dom"/>
</dbReference>
<dbReference type="PANTHER" id="PTHR18968">
    <property type="entry name" value="THIAMINE PYROPHOSPHATE ENZYMES"/>
    <property type="match status" value="1"/>
</dbReference>
<dbReference type="EMBL" id="MEUF01000082">
    <property type="protein sequence ID" value="OGC32351.1"/>
    <property type="molecule type" value="Genomic_DNA"/>
</dbReference>
<dbReference type="GO" id="GO:0003984">
    <property type="term" value="F:acetolactate synthase activity"/>
    <property type="evidence" value="ECO:0007669"/>
    <property type="project" value="TreeGrafter"/>
</dbReference>
<dbReference type="SUPFAM" id="SSF52467">
    <property type="entry name" value="DHS-like NAD/FAD-binding domain"/>
    <property type="match status" value="1"/>
</dbReference>
<evidence type="ECO:0000256" key="3">
    <source>
        <dbReference type="RuleBase" id="RU362132"/>
    </source>
</evidence>
<dbReference type="Gene3D" id="3.40.50.970">
    <property type="match status" value="2"/>
</dbReference>
<evidence type="ECO:0000259" key="4">
    <source>
        <dbReference type="Pfam" id="PF00205"/>
    </source>
</evidence>
<proteinExistence type="inferred from homology"/>
<dbReference type="GO" id="GO:0030976">
    <property type="term" value="F:thiamine pyrophosphate binding"/>
    <property type="evidence" value="ECO:0007669"/>
    <property type="project" value="InterPro"/>
</dbReference>
<evidence type="ECO:0000313" key="8">
    <source>
        <dbReference type="Proteomes" id="UP000178951"/>
    </source>
</evidence>
<dbReference type="Pfam" id="PF02776">
    <property type="entry name" value="TPP_enzyme_N"/>
    <property type="match status" value="1"/>
</dbReference>
<accession>A0A1F4TI10</accession>
<evidence type="ECO:0000256" key="2">
    <source>
        <dbReference type="ARBA" id="ARBA00023052"/>
    </source>
</evidence>
<protein>
    <recommendedName>
        <fullName evidence="9">Acetolactate synthase</fullName>
    </recommendedName>
</protein>
<comment type="similarity">
    <text evidence="1 3">Belongs to the TPP enzyme family.</text>
</comment>
<dbReference type="FunFam" id="3.40.50.970:FF:000007">
    <property type="entry name" value="Acetolactate synthase"/>
    <property type="match status" value="1"/>
</dbReference>
<dbReference type="Pfam" id="PF02775">
    <property type="entry name" value="TPP_enzyme_C"/>
    <property type="match status" value="1"/>
</dbReference>
<dbReference type="CDD" id="cd00568">
    <property type="entry name" value="TPP_enzymes"/>
    <property type="match status" value="1"/>
</dbReference>
<dbReference type="GO" id="GO:0005948">
    <property type="term" value="C:acetolactate synthase complex"/>
    <property type="evidence" value="ECO:0007669"/>
    <property type="project" value="TreeGrafter"/>
</dbReference>
<dbReference type="PANTHER" id="PTHR18968:SF142">
    <property type="entry name" value="ACETOLACTATE SYNTHASE"/>
    <property type="match status" value="1"/>
</dbReference>
<dbReference type="InterPro" id="IPR029061">
    <property type="entry name" value="THDP-binding"/>
</dbReference>
<feature type="domain" description="Thiamine pyrophosphate enzyme TPP-binding" evidence="5">
    <location>
        <begin position="401"/>
        <end position="549"/>
    </location>
</feature>
<dbReference type="GO" id="GO:0000287">
    <property type="term" value="F:magnesium ion binding"/>
    <property type="evidence" value="ECO:0007669"/>
    <property type="project" value="InterPro"/>
</dbReference>
<dbReference type="PROSITE" id="PS00187">
    <property type="entry name" value="TPP_ENZYMES"/>
    <property type="match status" value="1"/>
</dbReference>
<dbReference type="InterPro" id="IPR011766">
    <property type="entry name" value="TPP_enzyme_TPP-bd"/>
</dbReference>
<feature type="domain" description="Thiamine pyrophosphate enzyme central" evidence="4">
    <location>
        <begin position="199"/>
        <end position="336"/>
    </location>
</feature>
<dbReference type="Pfam" id="PF00205">
    <property type="entry name" value="TPP_enzyme_M"/>
    <property type="match status" value="1"/>
</dbReference>
<reference evidence="7 8" key="1">
    <citation type="journal article" date="2016" name="Nat. Commun.">
        <title>Thousands of microbial genomes shed light on interconnected biogeochemical processes in an aquifer system.</title>
        <authorList>
            <person name="Anantharaman K."/>
            <person name="Brown C.T."/>
            <person name="Hug L.A."/>
            <person name="Sharon I."/>
            <person name="Castelle C.J."/>
            <person name="Probst A.J."/>
            <person name="Thomas B.C."/>
            <person name="Singh A."/>
            <person name="Wilkins M.J."/>
            <person name="Karaoz U."/>
            <person name="Brodie E.L."/>
            <person name="Williams K.H."/>
            <person name="Hubbard S.S."/>
            <person name="Banfield J.F."/>
        </authorList>
    </citation>
    <scope>NUCLEOTIDE SEQUENCE [LARGE SCALE GENOMIC DNA]</scope>
</reference>
<dbReference type="InterPro" id="IPR045229">
    <property type="entry name" value="TPP_enz"/>
</dbReference>
<name>A0A1F4TI10_UNCSA</name>
<evidence type="ECO:0000313" key="7">
    <source>
        <dbReference type="EMBL" id="OGC32351.1"/>
    </source>
</evidence>
<dbReference type="SUPFAM" id="SSF52518">
    <property type="entry name" value="Thiamin diphosphate-binding fold (THDP-binding)"/>
    <property type="match status" value="2"/>
</dbReference>
<evidence type="ECO:0000259" key="5">
    <source>
        <dbReference type="Pfam" id="PF02775"/>
    </source>
</evidence>
<dbReference type="Gene3D" id="3.40.50.1220">
    <property type="entry name" value="TPP-binding domain"/>
    <property type="match status" value="1"/>
</dbReference>
<keyword evidence="2 3" id="KW-0786">Thiamine pyrophosphate</keyword>
<dbReference type="GO" id="GO:0050660">
    <property type="term" value="F:flavin adenine dinucleotide binding"/>
    <property type="evidence" value="ECO:0007669"/>
    <property type="project" value="TreeGrafter"/>
</dbReference>
<evidence type="ECO:0008006" key="9">
    <source>
        <dbReference type="Google" id="ProtNLM"/>
    </source>
</evidence>
<dbReference type="InterPro" id="IPR012000">
    <property type="entry name" value="Thiamin_PyroP_enz_cen_dom"/>
</dbReference>
<dbReference type="GO" id="GO:0009097">
    <property type="term" value="P:isoleucine biosynthetic process"/>
    <property type="evidence" value="ECO:0007669"/>
    <property type="project" value="TreeGrafter"/>
</dbReference>
<comment type="caution">
    <text evidence="7">The sequence shown here is derived from an EMBL/GenBank/DDBJ whole genome shotgun (WGS) entry which is preliminary data.</text>
</comment>
<dbReference type="STRING" id="1802583.A2311_05255"/>
<dbReference type="InterPro" id="IPR000399">
    <property type="entry name" value="TPP-bd_CS"/>
</dbReference>
<feature type="domain" description="Thiamine pyrophosphate enzyme N-terminal TPP-binding" evidence="6">
    <location>
        <begin position="3"/>
        <end position="114"/>
    </location>
</feature>
<dbReference type="InterPro" id="IPR029035">
    <property type="entry name" value="DHS-like_NAD/FAD-binding_dom"/>
</dbReference>
<evidence type="ECO:0000256" key="1">
    <source>
        <dbReference type="ARBA" id="ARBA00007812"/>
    </source>
</evidence>
<evidence type="ECO:0000259" key="6">
    <source>
        <dbReference type="Pfam" id="PF02776"/>
    </source>
</evidence>
<gene>
    <name evidence="7" type="ORF">A2311_05255</name>
</gene>
<dbReference type="CDD" id="cd07035">
    <property type="entry name" value="TPP_PYR_POX_like"/>
    <property type="match status" value="1"/>
</dbReference>
<dbReference type="Proteomes" id="UP000178951">
    <property type="component" value="Unassembled WGS sequence"/>
</dbReference>
<sequence length="602" mass="66214">MIKLSDYIVRVLEQLSVEHVFMISGGGAMHLNDSIGRSNKIKYICNHHEQASAIGAEGYARASGKLGVIVVTSGPGGTNALTGVIGQWLDSIPCLYISGQVKRETTIAHYPDSHLRQLGDQEINIVDIVKPVTKYAVMVNDPMTIRFHLEKAIYLATHGRPGPVWLDIPLDVQATVIDEKKLKPFVLPKNKTANMLPKIKQLLKLLTTAKRPVILAGHGIRLAAAKADFLKLSAKLGIPVVTTFNGFDLLPSDHPLFVGRVGTIGDRAGNFAVQNSDLLLCLGTRNNIRQVSYNWPAFARAAKIVVVDIDQAELNKPTIKPALAIQADLRKFINDLVRQSPANEATRHHAWVAWCRERKIKYPTVLPEYSQQSKLINPYYFIKLLTELLNDKATVVAGNGTACVTLFQAGVVKTGSRMFWNSGCASMGYDLPAAIGAAIAVPGQPVVCLAGDGSLQMNIQELQTVAYHQLPIKIFVLNNCGYISIRQTQESFFNKNYVACDQSCGVSTPDIIKVAGAYGLAARRLDRQADLAKQIKSVLDFPGPLVCEIMLSPDYKFSPKLSSERLPNGKMVSKPLEDLWPFLPREEFKANMLIPEWKGDKK</sequence>